<name>A0A7S8HSQ0_FUSCU</name>
<dbReference type="EMBL" id="CP064747">
    <property type="protein sequence ID" value="QPC59440.1"/>
    <property type="molecule type" value="Genomic_DNA"/>
</dbReference>
<dbReference type="SUPFAM" id="SSF51735">
    <property type="entry name" value="NAD(P)-binding Rossmann-fold domains"/>
    <property type="match status" value="1"/>
</dbReference>
<accession>A0A7S8HSQ0</accession>
<dbReference type="InterPro" id="IPR051609">
    <property type="entry name" value="NmrA/Isoflavone_reductase-like"/>
</dbReference>
<evidence type="ECO:0008006" key="5">
    <source>
        <dbReference type="Google" id="ProtNLM"/>
    </source>
</evidence>
<evidence type="ECO:0000313" key="4">
    <source>
        <dbReference type="Proteomes" id="UP000663297"/>
    </source>
</evidence>
<organism evidence="3 4">
    <name type="scientific">Fusarium culmorum</name>
    <dbReference type="NCBI Taxonomy" id="5516"/>
    <lineage>
        <taxon>Eukaryota</taxon>
        <taxon>Fungi</taxon>
        <taxon>Dikarya</taxon>
        <taxon>Ascomycota</taxon>
        <taxon>Pezizomycotina</taxon>
        <taxon>Sordariomycetes</taxon>
        <taxon>Hypocreomycetidae</taxon>
        <taxon>Hypocreales</taxon>
        <taxon>Nectriaceae</taxon>
        <taxon>Fusarium</taxon>
    </lineage>
</organism>
<proteinExistence type="predicted"/>
<dbReference type="GO" id="GO:0016491">
    <property type="term" value="F:oxidoreductase activity"/>
    <property type="evidence" value="ECO:0007669"/>
    <property type="project" value="UniProtKB-KW"/>
</dbReference>
<dbReference type="PANTHER" id="PTHR47706">
    <property type="entry name" value="NMRA-LIKE FAMILY PROTEIN"/>
    <property type="match status" value="1"/>
</dbReference>
<gene>
    <name evidence="3" type="ORF">HYE67_001671</name>
</gene>
<keyword evidence="2" id="KW-0560">Oxidoreductase</keyword>
<evidence type="ECO:0000256" key="2">
    <source>
        <dbReference type="ARBA" id="ARBA00023002"/>
    </source>
</evidence>
<sequence length="236" mass="25516">MTSPKQGRKIAIIGASGNVGAPTVKALLAQGIHSITAVQRLGAASKFPSDGLDAATSPYHHLVEQNQLLQDKKKIRDLISELGVASWISVTVGPFLDMNMKSGLWGIDVENRKATIWDGNVGRVSASGLTHTGQAIAAVLTLPEEALSQYAVQRAMGTMEEGWSVEYQDIHDALKDLEAKIEQQDGNAPFVKFFLSHFQEGSGGDLRHKVNPDELNKLYELGLEDQALEDVIEASV</sequence>
<evidence type="ECO:0000313" key="3">
    <source>
        <dbReference type="EMBL" id="QPC59440.1"/>
    </source>
</evidence>
<dbReference type="InterPro" id="IPR036291">
    <property type="entry name" value="NAD(P)-bd_dom_sf"/>
</dbReference>
<protein>
    <recommendedName>
        <fullName evidence="5">NmrA-like domain-containing protein</fullName>
    </recommendedName>
</protein>
<dbReference type="PANTHER" id="PTHR47706:SF9">
    <property type="entry name" value="NMRA-LIKE DOMAIN-CONTAINING PROTEIN-RELATED"/>
    <property type="match status" value="1"/>
</dbReference>
<keyword evidence="1" id="KW-0521">NADP</keyword>
<dbReference type="Gene3D" id="3.40.50.720">
    <property type="entry name" value="NAD(P)-binding Rossmann-like Domain"/>
    <property type="match status" value="1"/>
</dbReference>
<dbReference type="AlphaFoldDB" id="A0A7S8HSQ0"/>
<dbReference type="Proteomes" id="UP000663297">
    <property type="component" value="Chromosome 1"/>
</dbReference>
<evidence type="ECO:0000256" key="1">
    <source>
        <dbReference type="ARBA" id="ARBA00022857"/>
    </source>
</evidence>
<reference evidence="3" key="1">
    <citation type="submission" date="2020-11" db="EMBL/GenBank/DDBJ databases">
        <title>The chromosome-scale genome resource for two endophytic Fusarium species: F. culmorum and F. pseudograminearum.</title>
        <authorList>
            <person name="Yuan Z."/>
        </authorList>
    </citation>
    <scope>NUCLEOTIDE SEQUENCE</scope>
    <source>
        <strain evidence="3">Class2-1B</strain>
    </source>
</reference>